<sequence>MSPILSLQRQRGFNLIELMIALVIGLIVVLGASSVFLSNKQSYRTNSAIGQIQENARIAFELLTRDLRQARLTGCGNQTTTANLLSNNTTLWYANFAGNGLIAYDGGTADSNPALTTGTASGNHRAGTDNLTLIGASDLAYSLATHDAATSKITLNETNPELSVGDLVVICDTAQADIAQITSTTGGVYLATGTGTPGNTAALSKTYLRNAQVSALKSVTWYIGCNPLTALSCDPNRGGTSLYRMAAVGAAGPTVSLQAQEMVRGVAAMDLTFLNTSATDYVDANAIAAATWPLNTVSAVRVSLRLVAEDRSSRDAMSSSDTLQANAMIFRDLNTVVALRNPPI</sequence>
<reference evidence="2 3" key="1">
    <citation type="submission" date="2018-10" db="EMBL/GenBank/DDBJ databases">
        <authorList>
            <person name="Chen W.-M."/>
        </authorList>
    </citation>
    <scope>NUCLEOTIDE SEQUENCE [LARGE SCALE GENOMIC DNA]</scope>
    <source>
        <strain evidence="2 3">THS-13</strain>
    </source>
</reference>
<gene>
    <name evidence="2" type="ORF">ED208_09965</name>
</gene>
<dbReference type="Proteomes" id="UP000282106">
    <property type="component" value="Unassembled WGS sequence"/>
</dbReference>
<dbReference type="EMBL" id="RJVO01000004">
    <property type="protein sequence ID" value="ROH89457.1"/>
    <property type="molecule type" value="Genomic_DNA"/>
</dbReference>
<dbReference type="RefSeq" id="WP_123211754.1">
    <property type="nucleotide sequence ID" value="NZ_RJVO01000004.1"/>
</dbReference>
<dbReference type="Pfam" id="PF07963">
    <property type="entry name" value="N_methyl"/>
    <property type="match status" value="1"/>
</dbReference>
<dbReference type="InterPro" id="IPR012902">
    <property type="entry name" value="N_methyl_site"/>
</dbReference>
<feature type="transmembrane region" description="Helical" evidence="1">
    <location>
        <begin position="12"/>
        <end position="37"/>
    </location>
</feature>
<keyword evidence="1" id="KW-1133">Transmembrane helix</keyword>
<organism evidence="2 3">
    <name type="scientific">Stagnimonas aquatica</name>
    <dbReference type="NCBI Taxonomy" id="2689987"/>
    <lineage>
        <taxon>Bacteria</taxon>
        <taxon>Pseudomonadati</taxon>
        <taxon>Pseudomonadota</taxon>
        <taxon>Gammaproteobacteria</taxon>
        <taxon>Nevskiales</taxon>
        <taxon>Nevskiaceae</taxon>
        <taxon>Stagnimonas</taxon>
    </lineage>
</organism>
<proteinExistence type="predicted"/>
<dbReference type="AlphaFoldDB" id="A0A3N0V9J0"/>
<dbReference type="SUPFAM" id="SSF54523">
    <property type="entry name" value="Pili subunits"/>
    <property type="match status" value="1"/>
</dbReference>
<evidence type="ECO:0000313" key="2">
    <source>
        <dbReference type="EMBL" id="ROH89457.1"/>
    </source>
</evidence>
<keyword evidence="3" id="KW-1185">Reference proteome</keyword>
<name>A0A3N0V9J0_9GAMM</name>
<keyword evidence="1" id="KW-0812">Transmembrane</keyword>
<dbReference type="InterPro" id="IPR045584">
    <property type="entry name" value="Pilin-like"/>
</dbReference>
<evidence type="ECO:0000313" key="3">
    <source>
        <dbReference type="Proteomes" id="UP000282106"/>
    </source>
</evidence>
<dbReference type="NCBIfam" id="TIGR02532">
    <property type="entry name" value="IV_pilin_GFxxxE"/>
    <property type="match status" value="1"/>
</dbReference>
<evidence type="ECO:0000256" key="1">
    <source>
        <dbReference type="SAM" id="Phobius"/>
    </source>
</evidence>
<comment type="caution">
    <text evidence="2">The sequence shown here is derived from an EMBL/GenBank/DDBJ whole genome shotgun (WGS) entry which is preliminary data.</text>
</comment>
<dbReference type="InParanoid" id="A0A3N0V9J0"/>
<protein>
    <submittedName>
        <fullName evidence="2">Prepilin-type N-terminal cleavage/methylation domain-containing protein</fullName>
    </submittedName>
</protein>
<accession>A0A3N0V9J0</accession>
<keyword evidence="1" id="KW-0472">Membrane</keyword>